<dbReference type="AlphaFoldDB" id="A0AAD8B048"/>
<feature type="compositionally biased region" description="Basic residues" evidence="1">
    <location>
        <begin position="18"/>
        <end position="31"/>
    </location>
</feature>
<sequence>MRDSARCPRFQSLHFRQSVKVKSRPGRKSFRRPPPFPSTPHGRVDSSNIGAHLDLQDCAGLRSDQHVRRHCVNFAAVPDSEKGAISTGGSSLSPSHPIPSPSLFTLFLYNSMRVSQQRLPVPRHGDKQVHPNCGNSGAILKIGLSSALIG</sequence>
<protein>
    <submittedName>
        <fullName evidence="2">Uncharacterized protein</fullName>
    </submittedName>
</protein>
<reference evidence="2" key="1">
    <citation type="journal article" date="2023" name="PLoS Negl. Trop. Dis.">
        <title>A genome sequence for Biomphalaria pfeifferi, the major vector snail for the human-infecting parasite Schistosoma mansoni.</title>
        <authorList>
            <person name="Bu L."/>
            <person name="Lu L."/>
            <person name="Laidemitt M.R."/>
            <person name="Zhang S.M."/>
            <person name="Mutuku M."/>
            <person name="Mkoji G."/>
            <person name="Steinauer M."/>
            <person name="Loker E.S."/>
        </authorList>
    </citation>
    <scope>NUCLEOTIDE SEQUENCE</scope>
    <source>
        <strain evidence="2">KasaAsao</strain>
    </source>
</reference>
<dbReference type="EMBL" id="JASAOG010000202">
    <property type="protein sequence ID" value="KAK0044190.1"/>
    <property type="molecule type" value="Genomic_DNA"/>
</dbReference>
<comment type="caution">
    <text evidence="2">The sequence shown here is derived from an EMBL/GenBank/DDBJ whole genome shotgun (WGS) entry which is preliminary data.</text>
</comment>
<organism evidence="2 3">
    <name type="scientific">Biomphalaria pfeifferi</name>
    <name type="common">Bloodfluke planorb</name>
    <name type="synonym">Freshwater snail</name>
    <dbReference type="NCBI Taxonomy" id="112525"/>
    <lineage>
        <taxon>Eukaryota</taxon>
        <taxon>Metazoa</taxon>
        <taxon>Spiralia</taxon>
        <taxon>Lophotrochozoa</taxon>
        <taxon>Mollusca</taxon>
        <taxon>Gastropoda</taxon>
        <taxon>Heterobranchia</taxon>
        <taxon>Euthyneura</taxon>
        <taxon>Panpulmonata</taxon>
        <taxon>Hygrophila</taxon>
        <taxon>Lymnaeoidea</taxon>
        <taxon>Planorbidae</taxon>
        <taxon>Biomphalaria</taxon>
    </lineage>
</organism>
<proteinExistence type="predicted"/>
<dbReference type="Proteomes" id="UP001233172">
    <property type="component" value="Unassembled WGS sequence"/>
</dbReference>
<evidence type="ECO:0000313" key="3">
    <source>
        <dbReference type="Proteomes" id="UP001233172"/>
    </source>
</evidence>
<feature type="region of interest" description="Disordered" evidence="1">
    <location>
        <begin position="18"/>
        <end position="48"/>
    </location>
</feature>
<evidence type="ECO:0000256" key="1">
    <source>
        <dbReference type="SAM" id="MobiDB-lite"/>
    </source>
</evidence>
<evidence type="ECO:0000313" key="2">
    <source>
        <dbReference type="EMBL" id="KAK0044190.1"/>
    </source>
</evidence>
<accession>A0AAD8B048</accession>
<reference evidence="2" key="2">
    <citation type="submission" date="2023-04" db="EMBL/GenBank/DDBJ databases">
        <authorList>
            <person name="Bu L."/>
            <person name="Lu L."/>
            <person name="Laidemitt M.R."/>
            <person name="Zhang S.M."/>
            <person name="Mutuku M."/>
            <person name="Mkoji G."/>
            <person name="Steinauer M."/>
            <person name="Loker E.S."/>
        </authorList>
    </citation>
    <scope>NUCLEOTIDE SEQUENCE</scope>
    <source>
        <strain evidence="2">KasaAsao</strain>
        <tissue evidence="2">Whole Snail</tissue>
    </source>
</reference>
<gene>
    <name evidence="2" type="ORF">Bpfe_026324</name>
</gene>
<keyword evidence="3" id="KW-1185">Reference proteome</keyword>
<name>A0AAD8B048_BIOPF</name>